<accession>A0A6N8ISA4</accession>
<dbReference type="EMBL" id="WSEL01000003">
    <property type="protein sequence ID" value="MVQ29781.1"/>
    <property type="molecule type" value="Genomic_DNA"/>
</dbReference>
<feature type="transmembrane region" description="Helical" evidence="1">
    <location>
        <begin position="46"/>
        <end position="68"/>
    </location>
</feature>
<feature type="transmembrane region" description="Helical" evidence="1">
    <location>
        <begin position="331"/>
        <end position="353"/>
    </location>
</feature>
<feature type="transmembrane region" description="Helical" evidence="1">
    <location>
        <begin position="171"/>
        <end position="193"/>
    </location>
</feature>
<evidence type="ECO:0000256" key="1">
    <source>
        <dbReference type="SAM" id="Phobius"/>
    </source>
</evidence>
<gene>
    <name evidence="2" type="ORF">GON04_10000</name>
</gene>
<name>A0A6N8ISA4_9BURK</name>
<feature type="transmembrane region" description="Helical" evidence="1">
    <location>
        <begin position="289"/>
        <end position="311"/>
    </location>
</feature>
<comment type="caution">
    <text evidence="2">The sequence shown here is derived from an EMBL/GenBank/DDBJ whole genome shotgun (WGS) entry which is preliminary data.</text>
</comment>
<organism evidence="2 3">
    <name type="scientific">Ramlibacter pinisoli</name>
    <dbReference type="NCBI Taxonomy" id="2682844"/>
    <lineage>
        <taxon>Bacteria</taxon>
        <taxon>Pseudomonadati</taxon>
        <taxon>Pseudomonadota</taxon>
        <taxon>Betaproteobacteria</taxon>
        <taxon>Burkholderiales</taxon>
        <taxon>Comamonadaceae</taxon>
        <taxon>Ramlibacter</taxon>
    </lineage>
</organism>
<proteinExistence type="predicted"/>
<evidence type="ECO:0000313" key="2">
    <source>
        <dbReference type="EMBL" id="MVQ29781.1"/>
    </source>
</evidence>
<dbReference type="AlphaFoldDB" id="A0A6N8ISA4"/>
<keyword evidence="3" id="KW-1185">Reference proteome</keyword>
<feature type="transmembrane region" description="Helical" evidence="1">
    <location>
        <begin position="365"/>
        <end position="383"/>
    </location>
</feature>
<evidence type="ECO:0008006" key="4">
    <source>
        <dbReference type="Google" id="ProtNLM"/>
    </source>
</evidence>
<evidence type="ECO:0000313" key="3">
    <source>
        <dbReference type="Proteomes" id="UP000469385"/>
    </source>
</evidence>
<dbReference type="RefSeq" id="WP_157397750.1">
    <property type="nucleotide sequence ID" value="NZ_WSEL01000003.1"/>
</dbReference>
<dbReference type="Proteomes" id="UP000469385">
    <property type="component" value="Unassembled WGS sequence"/>
</dbReference>
<feature type="transmembrane region" description="Helical" evidence="1">
    <location>
        <begin position="88"/>
        <end position="109"/>
    </location>
</feature>
<keyword evidence="1" id="KW-1133">Transmembrane helix</keyword>
<feature type="transmembrane region" description="Helical" evidence="1">
    <location>
        <begin position="115"/>
        <end position="134"/>
    </location>
</feature>
<feature type="transmembrane region" description="Helical" evidence="1">
    <location>
        <begin position="9"/>
        <end position="34"/>
    </location>
</feature>
<protein>
    <recommendedName>
        <fullName evidence="4">Polysaccharide biosynthesis protein</fullName>
    </recommendedName>
</protein>
<feature type="transmembrane region" description="Helical" evidence="1">
    <location>
        <begin position="389"/>
        <end position="411"/>
    </location>
</feature>
<keyword evidence="1" id="KW-0812">Transmembrane</keyword>
<sequence length="418" mass="43989">MSLTRDRQILASIATGICSKLAGAAMALLALPIIGRSLSLDDYNSFLVAMTSGSATTLVFGAISVTGISSIAEADTPSARLMAIGETASFLAAVSVVLALISCGLFLLYRDVTPGAWVIFIASMLTIAQGFLLSGDIYQVATGRGYLANVLQMLGSIVALALLLLTPLNVASVTAIYFGVPAIVQMGVSVGAFRRPLPPLVRFTTLTQLASRLSALLPALINSVSDYLKIFGSAMVVGAIAGDLEYAVYSTLVLMAARAVNPISLFVRPILPAYLDAQIQQDVQWLRKLSLLIAGGLAITTVLALAAATFFNLDLALKILPQGAEFGRADLFALALFVVGHAFCTLQSPFFVVSALRSDYARVQLFSVIFGLVAGASLSSWGLQYGMLVALGVLTYLHACLLCFGIPRFLFRSALPSS</sequence>
<feature type="transmembrane region" description="Helical" evidence="1">
    <location>
        <begin position="146"/>
        <end position="165"/>
    </location>
</feature>
<keyword evidence="1" id="KW-0472">Membrane</keyword>
<reference evidence="2 3" key="1">
    <citation type="submission" date="2019-12" db="EMBL/GenBank/DDBJ databases">
        <authorList>
            <person name="Huq M.A."/>
        </authorList>
    </citation>
    <scope>NUCLEOTIDE SEQUENCE [LARGE SCALE GENOMIC DNA]</scope>
    <source>
        <strain evidence="2 3">MAH-25</strain>
    </source>
</reference>